<dbReference type="Proteomes" id="UP000284656">
    <property type="component" value="Unassembled WGS sequence"/>
</dbReference>
<dbReference type="AlphaFoldDB" id="A0A423EQM5"/>
<dbReference type="EMBL" id="MOAY01000081">
    <property type="protein sequence ID" value="ROM33619.1"/>
    <property type="molecule type" value="Genomic_DNA"/>
</dbReference>
<keyword evidence="2" id="KW-0472">Membrane</keyword>
<dbReference type="RefSeq" id="WP_123718006.1">
    <property type="nucleotide sequence ID" value="NZ_MOAY01000081.1"/>
</dbReference>
<evidence type="ECO:0000313" key="4">
    <source>
        <dbReference type="Proteomes" id="UP000284656"/>
    </source>
</evidence>
<comment type="caution">
    <text evidence="3">The sequence shown here is derived from an EMBL/GenBank/DDBJ whole genome shotgun (WGS) entry which is preliminary data.</text>
</comment>
<evidence type="ECO:0000256" key="1">
    <source>
        <dbReference type="SAM" id="MobiDB-lite"/>
    </source>
</evidence>
<gene>
    <name evidence="3" type="ORF">BK648_22775</name>
</gene>
<reference evidence="3 4" key="1">
    <citation type="submission" date="2016-10" db="EMBL/GenBank/DDBJ databases">
        <title>Comparative genome analysis of multiple Pseudomonas spp. focuses on biocontrol and plant growth promoting traits.</title>
        <authorList>
            <person name="Tao X.-Y."/>
            <person name="Taylor C.G."/>
        </authorList>
    </citation>
    <scope>NUCLEOTIDE SEQUENCE [LARGE SCALE GENOMIC DNA]</scope>
    <source>
        <strain evidence="3 4">29G9</strain>
    </source>
</reference>
<accession>A0A423EQM5</accession>
<sequence>MSSNNPLRLTTNKNANEVAIVDVFALCIIIACLFVAPIIVVFVWAEKKDWTAWIQAVGSVEAIIAATLIAVGTHRMNIKAQRARQAAEHARTLSNLKILIEETYSYLVYVRDHAKGGFDKSGSAVLFPPTLGSNKSSWSDYGWKASDIRRSMSLFEKNIEQLSKIGFTDLDDPFLTRNILTFISYSRTLLEEISAGWDLLDSEKKDEAENRASENSDSFKYPPGTPNLSPTQKKIGLSHAIARGFMTYYFENDLPVLIHSVYEKIMIRFDTECEA</sequence>
<evidence type="ECO:0000256" key="2">
    <source>
        <dbReference type="SAM" id="Phobius"/>
    </source>
</evidence>
<evidence type="ECO:0000313" key="3">
    <source>
        <dbReference type="EMBL" id="ROM33619.1"/>
    </source>
</evidence>
<keyword evidence="2" id="KW-1133">Transmembrane helix</keyword>
<feature type="transmembrane region" description="Helical" evidence="2">
    <location>
        <begin position="50"/>
        <end position="72"/>
    </location>
</feature>
<proteinExistence type="predicted"/>
<protein>
    <submittedName>
        <fullName evidence="3">Uncharacterized protein</fullName>
    </submittedName>
</protein>
<name>A0A423EQM5_9PSED</name>
<keyword evidence="2" id="KW-0812">Transmembrane</keyword>
<feature type="transmembrane region" description="Helical" evidence="2">
    <location>
        <begin position="20"/>
        <end position="44"/>
    </location>
</feature>
<feature type="region of interest" description="Disordered" evidence="1">
    <location>
        <begin position="208"/>
        <end position="231"/>
    </location>
</feature>
<organism evidence="3 4">
    <name type="scientific">Pseudomonas poae</name>
    <dbReference type="NCBI Taxonomy" id="200451"/>
    <lineage>
        <taxon>Bacteria</taxon>
        <taxon>Pseudomonadati</taxon>
        <taxon>Pseudomonadota</taxon>
        <taxon>Gammaproteobacteria</taxon>
        <taxon>Pseudomonadales</taxon>
        <taxon>Pseudomonadaceae</taxon>
        <taxon>Pseudomonas</taxon>
    </lineage>
</organism>